<comment type="caution">
    <text evidence="1">The sequence shown here is derived from an EMBL/GenBank/DDBJ whole genome shotgun (WGS) entry which is preliminary data.</text>
</comment>
<dbReference type="Proteomes" id="UP001469553">
    <property type="component" value="Unassembled WGS sequence"/>
</dbReference>
<protein>
    <recommendedName>
        <fullName evidence="3">NAC domain-containing protein</fullName>
    </recommendedName>
</protein>
<evidence type="ECO:0000313" key="1">
    <source>
        <dbReference type="EMBL" id="MEQ2300730.1"/>
    </source>
</evidence>
<sequence length="157" mass="17269">MSSRRHPIISCAVLTTHDTSFLSCAVPTPHCHAETQTAFHRGPVDICKQLRREKSLFSFTDEEELLLYLLQQVGGVSSPGEVRGDVDALVLQAVQSRPSITSHSIHREECVQSSWTSSNPLTTTVSDGGPHRPHQKAAFVGLFWGSCVFLQKSTVKL</sequence>
<evidence type="ECO:0000313" key="2">
    <source>
        <dbReference type="Proteomes" id="UP001469553"/>
    </source>
</evidence>
<organism evidence="1 2">
    <name type="scientific">Ameca splendens</name>
    <dbReference type="NCBI Taxonomy" id="208324"/>
    <lineage>
        <taxon>Eukaryota</taxon>
        <taxon>Metazoa</taxon>
        <taxon>Chordata</taxon>
        <taxon>Craniata</taxon>
        <taxon>Vertebrata</taxon>
        <taxon>Euteleostomi</taxon>
        <taxon>Actinopterygii</taxon>
        <taxon>Neopterygii</taxon>
        <taxon>Teleostei</taxon>
        <taxon>Neoteleostei</taxon>
        <taxon>Acanthomorphata</taxon>
        <taxon>Ovalentaria</taxon>
        <taxon>Atherinomorphae</taxon>
        <taxon>Cyprinodontiformes</taxon>
        <taxon>Goodeidae</taxon>
        <taxon>Ameca</taxon>
    </lineage>
</organism>
<proteinExistence type="predicted"/>
<name>A0ABV0Z3T5_9TELE</name>
<keyword evidence="2" id="KW-1185">Reference proteome</keyword>
<dbReference type="EMBL" id="JAHRIP010050255">
    <property type="protein sequence ID" value="MEQ2300730.1"/>
    <property type="molecule type" value="Genomic_DNA"/>
</dbReference>
<reference evidence="1 2" key="1">
    <citation type="submission" date="2021-06" db="EMBL/GenBank/DDBJ databases">
        <authorList>
            <person name="Palmer J.M."/>
        </authorList>
    </citation>
    <scope>NUCLEOTIDE SEQUENCE [LARGE SCALE GENOMIC DNA]</scope>
    <source>
        <strain evidence="1 2">AS_MEX2019</strain>
        <tissue evidence="1">Muscle</tissue>
    </source>
</reference>
<gene>
    <name evidence="1" type="ORF">AMECASPLE_028852</name>
</gene>
<evidence type="ECO:0008006" key="3">
    <source>
        <dbReference type="Google" id="ProtNLM"/>
    </source>
</evidence>
<accession>A0ABV0Z3T5</accession>